<gene>
    <name evidence="3" type="ORF">VN97_g4306</name>
</gene>
<dbReference type="Proteomes" id="UP001227192">
    <property type="component" value="Unassembled WGS sequence"/>
</dbReference>
<sequence length="648" mass="73869">MNRDRQAEPSRGLIRRFSDDVSQSSPCKPLNRALAAKVAFDRNRERSGSLRDEWDQLLSEGRELADRFVPDEEAVLFHQSQRLHTAWSKFQRNLPEDQLMQLRNHERPDINFLVATVKKASATWQSDREESTLGKVKSKFRGLCETCHDHSSLLAIIPRDEKYVTLLTGSLSAIVQATINHQNIAEGVADTLDDLGHDIDFWNRQMREHGNIPALRRYIQELYVIVFEFFTEIFNKWSKSSWKRFLTSFDEGAFNKLFTSKKNRLLAIEHRMERDINLDFRHRTMTSLERVIQYQEKLFNLLPDRLGEQRLLLGESLQMFLEQQQSFRLESHQSASATSLTESASTSMSPASSSADSVLRLPEPEINPVRRAHFRYNRTEIQAELTIFTDQWKNQVDHLIQAATQSSLLRLDKEVHYRLMTWLRDLNSTNVWIRGPHDVSRPSQNSMTAVSMAALARTHNIPCIIYFCTFTDHYDSIISKKADIGFFLASIVTQFVQFIPDKGYTEADLSSARFAGLAQGALGVEETLQLIRDVRSVGPKLVYGFIDNLQVLEDRSDEAYTGDFLRAIVTLCNLDRGSQSPGSVVTTNGKDAIPGTKICFTTDGYVDGLAQAAELQLVDRIEYDLETTDPMSGEVGGPIVWDMNGKDK</sequence>
<accession>A0AAI9X9F8</accession>
<feature type="region of interest" description="Disordered" evidence="1">
    <location>
        <begin position="1"/>
        <end position="28"/>
    </location>
</feature>
<organism evidence="3 4">
    <name type="scientific">Penicillium thymicola</name>
    <dbReference type="NCBI Taxonomy" id="293382"/>
    <lineage>
        <taxon>Eukaryota</taxon>
        <taxon>Fungi</taxon>
        <taxon>Dikarya</taxon>
        <taxon>Ascomycota</taxon>
        <taxon>Pezizomycotina</taxon>
        <taxon>Eurotiomycetes</taxon>
        <taxon>Eurotiomycetidae</taxon>
        <taxon>Eurotiales</taxon>
        <taxon>Aspergillaceae</taxon>
        <taxon>Penicillium</taxon>
    </lineage>
</organism>
<feature type="domain" description="DUF7708" evidence="2">
    <location>
        <begin position="143"/>
        <end position="249"/>
    </location>
</feature>
<feature type="compositionally biased region" description="Low complexity" evidence="1">
    <location>
        <begin position="338"/>
        <end position="357"/>
    </location>
</feature>
<feature type="region of interest" description="Disordered" evidence="1">
    <location>
        <begin position="338"/>
        <end position="358"/>
    </location>
</feature>
<evidence type="ECO:0000313" key="3">
    <source>
        <dbReference type="EMBL" id="KAJ9488951.1"/>
    </source>
</evidence>
<dbReference type="AlphaFoldDB" id="A0AAI9X9F8"/>
<reference evidence="3" key="1">
    <citation type="submission" date="2015-06" db="EMBL/GenBank/DDBJ databases">
        <authorList>
            <person name="Nguyen H."/>
        </authorList>
    </citation>
    <scope>NUCLEOTIDE SEQUENCE</scope>
    <source>
        <strain evidence="3">DAOM 180753</strain>
    </source>
</reference>
<dbReference type="EMBL" id="LACB01000099">
    <property type="protein sequence ID" value="KAJ9488951.1"/>
    <property type="molecule type" value="Genomic_DNA"/>
</dbReference>
<evidence type="ECO:0000259" key="2">
    <source>
        <dbReference type="Pfam" id="PF24809"/>
    </source>
</evidence>
<comment type="caution">
    <text evidence="3">The sequence shown here is derived from an EMBL/GenBank/DDBJ whole genome shotgun (WGS) entry which is preliminary data.</text>
</comment>
<protein>
    <recommendedName>
        <fullName evidence="2">DUF7708 domain-containing protein</fullName>
    </recommendedName>
</protein>
<reference evidence="3" key="2">
    <citation type="journal article" date="2016" name="Fungal Biol.">
        <title>Ochratoxin A production by Penicillium thymicola.</title>
        <authorList>
            <person name="Nguyen H.D.T."/>
            <person name="McMullin D.R."/>
            <person name="Ponomareva E."/>
            <person name="Riley R."/>
            <person name="Pomraning K.R."/>
            <person name="Baker S.E."/>
            <person name="Seifert K.A."/>
        </authorList>
    </citation>
    <scope>NUCLEOTIDE SEQUENCE</scope>
    <source>
        <strain evidence="3">DAOM 180753</strain>
    </source>
</reference>
<evidence type="ECO:0000256" key="1">
    <source>
        <dbReference type="SAM" id="MobiDB-lite"/>
    </source>
</evidence>
<keyword evidence="4" id="KW-1185">Reference proteome</keyword>
<proteinExistence type="predicted"/>
<name>A0AAI9X9F8_PENTH</name>
<dbReference type="Pfam" id="PF24809">
    <property type="entry name" value="DUF7708"/>
    <property type="match status" value="1"/>
</dbReference>
<evidence type="ECO:0000313" key="4">
    <source>
        <dbReference type="Proteomes" id="UP001227192"/>
    </source>
</evidence>
<dbReference type="InterPro" id="IPR056125">
    <property type="entry name" value="DUF7708"/>
</dbReference>